<dbReference type="PANTHER" id="PTHR11527">
    <property type="entry name" value="HEAT-SHOCK PROTEIN 20 FAMILY MEMBER"/>
    <property type="match status" value="1"/>
</dbReference>
<reference evidence="5" key="1">
    <citation type="submission" date="2015-04" db="EMBL/GenBank/DDBJ databases">
        <authorList>
            <person name="Schardt J."/>
            <person name="Mueller-Herbst S."/>
            <person name="Scherer S."/>
            <person name="Huptas C."/>
        </authorList>
    </citation>
    <scope>NUCLEOTIDE SEQUENCE [LARGE SCALE GENOMIC DNA]</scope>
    <source>
        <strain evidence="5">Kiel-L1</strain>
    </source>
</reference>
<comment type="caution">
    <text evidence="4">The sequence shown here is derived from an EMBL/GenBank/DDBJ whole genome shotgun (WGS) entry which is preliminary data.</text>
</comment>
<feature type="domain" description="SHSP" evidence="3">
    <location>
        <begin position="25"/>
        <end position="136"/>
    </location>
</feature>
<gene>
    <name evidence="4" type="ORF">UR08_03275</name>
</gene>
<sequence>MMNLPQMHRSDFFDLFPSVFDGNFSLLNGSQMNVDISETEENYQVKADLPGFNKEDIRVDFENGLLTIKGQRENKADVKDEEGNFIRRERSSGSMSRSFVLQNVDANGVKADFADGVLNIVLPKLENSNHTKIEIN</sequence>
<evidence type="ECO:0000313" key="5">
    <source>
        <dbReference type="Proteomes" id="UP000257055"/>
    </source>
</evidence>
<dbReference type="Proteomes" id="UP000257055">
    <property type="component" value="Unassembled WGS sequence"/>
</dbReference>
<proteinExistence type="inferred from homology"/>
<dbReference type="SUPFAM" id="SSF49764">
    <property type="entry name" value="HSP20-like chaperones"/>
    <property type="match status" value="1"/>
</dbReference>
<evidence type="ECO:0000313" key="4">
    <source>
        <dbReference type="EMBL" id="RDX02550.1"/>
    </source>
</evidence>
<dbReference type="Pfam" id="PF00011">
    <property type="entry name" value="HSP20"/>
    <property type="match status" value="1"/>
</dbReference>
<dbReference type="PROSITE" id="PS01031">
    <property type="entry name" value="SHSP"/>
    <property type="match status" value="1"/>
</dbReference>
<dbReference type="CDD" id="cd06471">
    <property type="entry name" value="ACD_LpsHSP_like"/>
    <property type="match status" value="1"/>
</dbReference>
<evidence type="ECO:0000256" key="2">
    <source>
        <dbReference type="RuleBase" id="RU003616"/>
    </source>
</evidence>
<dbReference type="AlphaFoldDB" id="A0A3D8TU92"/>
<comment type="similarity">
    <text evidence="1 2">Belongs to the small heat shock protein (HSP20) family.</text>
</comment>
<keyword evidence="5" id="KW-1185">Reference proteome</keyword>
<protein>
    <recommendedName>
        <fullName evidence="3">SHSP domain-containing protein</fullName>
    </recommendedName>
</protein>
<organism evidence="4 5">
    <name type="scientific">Listeria kieliensis</name>
    <dbReference type="NCBI Taxonomy" id="1621700"/>
    <lineage>
        <taxon>Bacteria</taxon>
        <taxon>Bacillati</taxon>
        <taxon>Bacillota</taxon>
        <taxon>Bacilli</taxon>
        <taxon>Bacillales</taxon>
        <taxon>Listeriaceae</taxon>
        <taxon>Listeria</taxon>
    </lineage>
</organism>
<dbReference type="EMBL" id="LARY01000001">
    <property type="protein sequence ID" value="RDX02550.1"/>
    <property type="molecule type" value="Genomic_DNA"/>
</dbReference>
<evidence type="ECO:0000259" key="3">
    <source>
        <dbReference type="PROSITE" id="PS01031"/>
    </source>
</evidence>
<evidence type="ECO:0000256" key="1">
    <source>
        <dbReference type="PROSITE-ProRule" id="PRU00285"/>
    </source>
</evidence>
<name>A0A3D8TU92_9LIST</name>
<dbReference type="InterPro" id="IPR002068">
    <property type="entry name" value="A-crystallin/Hsp20_dom"/>
</dbReference>
<dbReference type="InterPro" id="IPR008978">
    <property type="entry name" value="HSP20-like_chaperone"/>
</dbReference>
<dbReference type="Gene3D" id="2.60.40.790">
    <property type="match status" value="1"/>
</dbReference>
<dbReference type="InterPro" id="IPR031107">
    <property type="entry name" value="Small_HSP"/>
</dbReference>
<accession>A0A3D8TU92</accession>